<accession>A0A1I1KWW0</accession>
<sequence length="429" mass="49639">MQTTFTEPLNWSLERKIIFRFFCAYFVLYTFPFPLDIIPGTDNVSGYYTNVWHLIVPWIGRNLLNLPYEITVFPNGSGDTTYDYVYVLCLFVLSIIFTLIWTILDRNRLNYNATLYWLLVLLRYYLAFTMFSYGFAKLFKTQFPFPNLGRLMQPYGQSSPMGLAWTFMGYSTGYNWFTGLGEVVGGALLLFRTTAMLGCLVLIGVIGNIVAMNFFYDIPVKLFSSHLLIITLFVLAPDASRLFDLFVLNRPTPARNLEPFFPQQKARIGRIVIKAVLILFALYFNINNSLETVKNYGDTAPKPPLYGVYQVERFMLNGDSLAADTTRWRQVIVAGYKGASNLTIRLANDSLRRYQFEPDSATSKAVLYVRFDMAHKHHLTYLRPDTNSLVLHGRIKQDSVYARLRKQPTDKFLLVNRGFHWINEYPFNR</sequence>
<evidence type="ECO:0000313" key="2">
    <source>
        <dbReference type="EMBL" id="SFC65279.1"/>
    </source>
</evidence>
<dbReference type="AlphaFoldDB" id="A0A1I1KWW0"/>
<feature type="transmembrane region" description="Helical" evidence="1">
    <location>
        <begin position="84"/>
        <end position="104"/>
    </location>
</feature>
<name>A0A1I1KWW0_9BACT</name>
<evidence type="ECO:0000313" key="3">
    <source>
        <dbReference type="Proteomes" id="UP000198598"/>
    </source>
</evidence>
<dbReference type="RefSeq" id="WP_093823802.1">
    <property type="nucleotide sequence ID" value="NZ_FOLQ01000002.1"/>
</dbReference>
<feature type="transmembrane region" description="Helical" evidence="1">
    <location>
        <begin position="189"/>
        <end position="215"/>
    </location>
</feature>
<dbReference type="Proteomes" id="UP000198598">
    <property type="component" value="Unassembled WGS sequence"/>
</dbReference>
<keyword evidence="1" id="KW-0812">Transmembrane</keyword>
<organism evidence="2 3">
    <name type="scientific">Spirosoma endophyticum</name>
    <dbReference type="NCBI Taxonomy" id="662367"/>
    <lineage>
        <taxon>Bacteria</taxon>
        <taxon>Pseudomonadati</taxon>
        <taxon>Bacteroidota</taxon>
        <taxon>Cytophagia</taxon>
        <taxon>Cytophagales</taxon>
        <taxon>Cytophagaceae</taxon>
        <taxon>Spirosoma</taxon>
    </lineage>
</organism>
<feature type="transmembrane region" description="Helical" evidence="1">
    <location>
        <begin position="17"/>
        <end position="35"/>
    </location>
</feature>
<evidence type="ECO:0000256" key="1">
    <source>
        <dbReference type="SAM" id="Phobius"/>
    </source>
</evidence>
<feature type="transmembrane region" description="Helical" evidence="1">
    <location>
        <begin position="116"/>
        <end position="135"/>
    </location>
</feature>
<gene>
    <name evidence="2" type="ORF">SAMN05216167_10272</name>
</gene>
<dbReference type="EMBL" id="FOLQ01000002">
    <property type="protein sequence ID" value="SFC65279.1"/>
    <property type="molecule type" value="Genomic_DNA"/>
</dbReference>
<keyword evidence="1" id="KW-1133">Transmembrane helix</keyword>
<keyword evidence="3" id="KW-1185">Reference proteome</keyword>
<evidence type="ECO:0008006" key="4">
    <source>
        <dbReference type="Google" id="ProtNLM"/>
    </source>
</evidence>
<proteinExistence type="predicted"/>
<keyword evidence="1" id="KW-0472">Membrane</keyword>
<protein>
    <recommendedName>
        <fullName evidence="4">DoxX protein</fullName>
    </recommendedName>
</protein>
<dbReference type="OrthoDB" id="102112at2"/>
<reference evidence="2 3" key="1">
    <citation type="submission" date="2016-10" db="EMBL/GenBank/DDBJ databases">
        <authorList>
            <person name="de Groot N.N."/>
        </authorList>
    </citation>
    <scope>NUCLEOTIDE SEQUENCE [LARGE SCALE GENOMIC DNA]</scope>
    <source>
        <strain evidence="2 3">DSM 26130</strain>
    </source>
</reference>
<dbReference type="STRING" id="662367.SAMN05216167_10272"/>